<dbReference type="EMBL" id="JAGFBM010000008">
    <property type="protein sequence ID" value="MBO3085795.1"/>
    <property type="molecule type" value="Genomic_DNA"/>
</dbReference>
<evidence type="ECO:0000313" key="1">
    <source>
        <dbReference type="EMBL" id="MBO3085795.1"/>
    </source>
</evidence>
<keyword evidence="2" id="KW-1185">Reference proteome</keyword>
<protein>
    <submittedName>
        <fullName evidence="1">Uncharacterized protein</fullName>
    </submittedName>
</protein>
<reference evidence="1 2" key="1">
    <citation type="submission" date="2021-03" db="EMBL/GenBank/DDBJ databases">
        <title>novel species in genus Cellulomonas.</title>
        <authorList>
            <person name="Zhang G."/>
        </authorList>
    </citation>
    <scope>NUCLEOTIDE SEQUENCE [LARGE SCALE GENOMIC DNA]</scope>
    <source>
        <strain evidence="2">zg-ZUI188</strain>
    </source>
</reference>
<accession>A0ABS3SJ64</accession>
<evidence type="ECO:0000313" key="2">
    <source>
        <dbReference type="Proteomes" id="UP000678317"/>
    </source>
</evidence>
<organism evidence="1 2">
    <name type="scientific">Cellulomonas fengjieae</name>
    <dbReference type="NCBI Taxonomy" id="2819978"/>
    <lineage>
        <taxon>Bacteria</taxon>
        <taxon>Bacillati</taxon>
        <taxon>Actinomycetota</taxon>
        <taxon>Actinomycetes</taxon>
        <taxon>Micrococcales</taxon>
        <taxon>Cellulomonadaceae</taxon>
        <taxon>Cellulomonas</taxon>
    </lineage>
</organism>
<comment type="caution">
    <text evidence="1">The sequence shown here is derived from an EMBL/GenBank/DDBJ whole genome shotgun (WGS) entry which is preliminary data.</text>
</comment>
<sequence>MDLRIDVTDADIRAARRLWEAAADGGATADRVQLLRAGYIRLISAQAQQIADDFRREQRAS</sequence>
<dbReference type="Proteomes" id="UP000678317">
    <property type="component" value="Unassembled WGS sequence"/>
</dbReference>
<gene>
    <name evidence="1" type="ORF">J4035_14215</name>
</gene>
<name>A0ABS3SJ64_9CELL</name>
<proteinExistence type="predicted"/>
<dbReference type="RefSeq" id="WP_208213601.1">
    <property type="nucleotide sequence ID" value="NZ_CP074404.1"/>
</dbReference>